<accession>A0ABC9VSB2</accession>
<protein>
    <submittedName>
        <fullName evidence="4">Leucine-rich repeat-containing G-protein coupled receptor 5</fullName>
    </submittedName>
</protein>
<keyword evidence="4" id="KW-0675">Receptor</keyword>
<evidence type="ECO:0000256" key="1">
    <source>
        <dbReference type="ARBA" id="ARBA00022614"/>
    </source>
</evidence>
<dbReference type="InterPro" id="IPR003591">
    <property type="entry name" value="Leu-rich_rpt_typical-subtyp"/>
</dbReference>
<reference evidence="4 5" key="1">
    <citation type="submission" date="2024-06" db="EMBL/GenBank/DDBJ databases">
        <title>The draft genome of Grus japonensis, version 3.</title>
        <authorList>
            <person name="Nabeshima K."/>
            <person name="Suzuki S."/>
            <person name="Onuma M."/>
        </authorList>
    </citation>
    <scope>NUCLEOTIDE SEQUENCE [LARGE SCALE GENOMIC DNA]</scope>
    <source>
        <strain evidence="4 5">451A</strain>
    </source>
</reference>
<keyword evidence="5" id="KW-1185">Reference proteome</keyword>
<dbReference type="Pfam" id="PF13855">
    <property type="entry name" value="LRR_8"/>
    <property type="match status" value="3"/>
</dbReference>
<gene>
    <name evidence="4" type="ORF">GRJ2_000099600</name>
</gene>
<dbReference type="Proteomes" id="UP001623348">
    <property type="component" value="Unassembled WGS sequence"/>
</dbReference>
<dbReference type="Gene3D" id="3.80.10.10">
    <property type="entry name" value="Ribonuclease Inhibitor"/>
    <property type="match status" value="2"/>
</dbReference>
<dbReference type="InterPro" id="IPR050541">
    <property type="entry name" value="LRR_TM_domain-containing"/>
</dbReference>
<comment type="caution">
    <text evidence="4">The sequence shown here is derived from an EMBL/GenBank/DDBJ whole genome shotgun (WGS) entry which is preliminary data.</text>
</comment>
<dbReference type="InterPro" id="IPR001611">
    <property type="entry name" value="Leu-rich_rpt"/>
</dbReference>
<dbReference type="SMART" id="SM00369">
    <property type="entry name" value="LRR_TYP"/>
    <property type="match status" value="6"/>
</dbReference>
<dbReference type="EMBL" id="BAAFJT010000001">
    <property type="protein sequence ID" value="GAB0176344.1"/>
    <property type="molecule type" value="Genomic_DNA"/>
</dbReference>
<dbReference type="AlphaFoldDB" id="A0ABC9VSB2"/>
<proteinExistence type="predicted"/>
<evidence type="ECO:0000313" key="4">
    <source>
        <dbReference type="EMBL" id="GAB0176344.1"/>
    </source>
</evidence>
<dbReference type="PANTHER" id="PTHR24369:SF210">
    <property type="entry name" value="CHAOPTIN-RELATED"/>
    <property type="match status" value="1"/>
</dbReference>
<evidence type="ECO:0000256" key="3">
    <source>
        <dbReference type="ARBA" id="ARBA00022737"/>
    </source>
</evidence>
<keyword evidence="1" id="KW-0433">Leucine-rich repeat</keyword>
<dbReference type="SUPFAM" id="SSF52058">
    <property type="entry name" value="L domain-like"/>
    <property type="match status" value="1"/>
</dbReference>
<dbReference type="InterPro" id="IPR032675">
    <property type="entry name" value="LRR_dom_sf"/>
</dbReference>
<name>A0ABC9VSB2_GRUJA</name>
<keyword evidence="3" id="KW-0677">Repeat</keyword>
<keyword evidence="2" id="KW-0732">Signal</keyword>
<dbReference type="PANTHER" id="PTHR24369">
    <property type="entry name" value="ANTIGEN BSP, PUTATIVE-RELATED"/>
    <property type="match status" value="1"/>
</dbReference>
<evidence type="ECO:0000256" key="2">
    <source>
        <dbReference type="ARBA" id="ARBA00022729"/>
    </source>
</evidence>
<evidence type="ECO:0000313" key="5">
    <source>
        <dbReference type="Proteomes" id="UP001623348"/>
    </source>
</evidence>
<dbReference type="PROSITE" id="PS51450">
    <property type="entry name" value="LRR"/>
    <property type="match status" value="2"/>
</dbReference>
<organism evidence="4 5">
    <name type="scientific">Grus japonensis</name>
    <name type="common">Japanese crane</name>
    <name type="synonym">Red-crowned crane</name>
    <dbReference type="NCBI Taxonomy" id="30415"/>
    <lineage>
        <taxon>Eukaryota</taxon>
        <taxon>Metazoa</taxon>
        <taxon>Chordata</taxon>
        <taxon>Craniata</taxon>
        <taxon>Vertebrata</taxon>
        <taxon>Euteleostomi</taxon>
        <taxon>Archelosauria</taxon>
        <taxon>Archosauria</taxon>
        <taxon>Dinosauria</taxon>
        <taxon>Saurischia</taxon>
        <taxon>Theropoda</taxon>
        <taxon>Coelurosauria</taxon>
        <taxon>Aves</taxon>
        <taxon>Neognathae</taxon>
        <taxon>Neoaves</taxon>
        <taxon>Gruiformes</taxon>
        <taxon>Gruidae</taxon>
        <taxon>Grus</taxon>
    </lineage>
</organism>
<sequence length="399" mass="44575">MLVRADCSDLGLTAVPANLSVFTSYLDLSMNNITKLPSNPVHNLRFLEELRLAGNGLTYIPKGAFAGLFSLKVLRLDANHINYVPPNCFNGLVSLRHLWLDDNSLTEIPVQAFRSLPALQAMTLALNKIHYIPDYAFGNLSSLVVLGFHSNNIKSIPERAFVGNPSLITIRFYDNPIQLVGKSAFQHLPELRTLDLAWNKIKIIHPNAFSSLPSLIKLIKKSCPVEKDLGVLVNSRLNMTQQCAQVAKVANSILACIRNSVASRTGEVIVPLYSALVRLHLECCVQFWAPHYKKDIEVLECVQRRSTKLVKGLEHKSDEEWLRELGLFSLEKRRLRGDLIALYNYLKGGCSQSANERGAEIIVPGKYVEEMIDEIVSKPQLTSQLEETAIGILIHEVGR</sequence>